<evidence type="ECO:0000256" key="1">
    <source>
        <dbReference type="ARBA" id="ARBA00008954"/>
    </source>
</evidence>
<keyword evidence="4" id="KW-0032">Aminotransferase</keyword>
<keyword evidence="2 3" id="KW-0663">Pyridoxal phosphate</keyword>
<dbReference type="PROSITE" id="PS00600">
    <property type="entry name" value="AA_TRANSFER_CLASS_3"/>
    <property type="match status" value="1"/>
</dbReference>
<organism evidence="4">
    <name type="scientific">Leptolyngbya sp. NK1-12</name>
    <dbReference type="NCBI Taxonomy" id="2547451"/>
    <lineage>
        <taxon>Bacteria</taxon>
        <taxon>Bacillati</taxon>
        <taxon>Cyanobacteriota</taxon>
        <taxon>Cyanophyceae</taxon>
        <taxon>Leptolyngbyales</taxon>
        <taxon>Leptolyngbyaceae</taxon>
        <taxon>Leptolyngbya group</taxon>
        <taxon>Leptolyngbya</taxon>
    </lineage>
</organism>
<dbReference type="InterPro" id="IPR015422">
    <property type="entry name" value="PyrdxlP-dep_Trfase_small"/>
</dbReference>
<protein>
    <submittedName>
        <fullName evidence="4">Aspartate aminotransferase family protein</fullName>
    </submittedName>
</protein>
<dbReference type="Gene3D" id="3.90.1150.10">
    <property type="entry name" value="Aspartate Aminotransferase, domain 1"/>
    <property type="match status" value="1"/>
</dbReference>
<dbReference type="CDD" id="cd00610">
    <property type="entry name" value="OAT_like"/>
    <property type="match status" value="1"/>
</dbReference>
<keyword evidence="4" id="KW-0808">Transferase</keyword>
<dbReference type="PANTHER" id="PTHR45688">
    <property type="match status" value="1"/>
</dbReference>
<dbReference type="GO" id="GO:0030170">
    <property type="term" value="F:pyridoxal phosphate binding"/>
    <property type="evidence" value="ECO:0007669"/>
    <property type="project" value="InterPro"/>
</dbReference>
<reference evidence="4" key="1">
    <citation type="submission" date="2020-05" db="EMBL/GenBank/DDBJ databases">
        <authorList>
            <person name="Zhu T."/>
            <person name="Keshari N."/>
            <person name="Lu X."/>
        </authorList>
    </citation>
    <scope>NUCLEOTIDE SEQUENCE</scope>
    <source>
        <strain evidence="4">NK1-12</strain>
    </source>
</reference>
<dbReference type="PANTHER" id="PTHR45688:SF13">
    <property type="entry name" value="ALANINE--GLYOXYLATE AMINOTRANSFERASE 2-LIKE"/>
    <property type="match status" value="1"/>
</dbReference>
<dbReference type="EMBL" id="CP053586">
    <property type="protein sequence ID" value="WNZ23543.1"/>
    <property type="molecule type" value="Genomic_DNA"/>
</dbReference>
<proteinExistence type="inferred from homology"/>
<dbReference type="Pfam" id="PF00202">
    <property type="entry name" value="Aminotran_3"/>
    <property type="match status" value="1"/>
</dbReference>
<dbReference type="PIRSF" id="PIRSF000521">
    <property type="entry name" value="Transaminase_4ab_Lys_Orn"/>
    <property type="match status" value="1"/>
</dbReference>
<accession>A0AA96WDZ9</accession>
<gene>
    <name evidence="4" type="ORF">HJG54_12235</name>
</gene>
<dbReference type="AlphaFoldDB" id="A0AA96WDZ9"/>
<dbReference type="SUPFAM" id="SSF53383">
    <property type="entry name" value="PLP-dependent transferases"/>
    <property type="match status" value="1"/>
</dbReference>
<dbReference type="GO" id="GO:0008483">
    <property type="term" value="F:transaminase activity"/>
    <property type="evidence" value="ECO:0007669"/>
    <property type="project" value="UniProtKB-KW"/>
</dbReference>
<dbReference type="InterPro" id="IPR049704">
    <property type="entry name" value="Aminotrans_3_PPA_site"/>
</dbReference>
<evidence type="ECO:0000313" key="4">
    <source>
        <dbReference type="EMBL" id="WNZ23543.1"/>
    </source>
</evidence>
<name>A0AA96WDZ9_9CYAN</name>
<dbReference type="Gene3D" id="3.40.640.10">
    <property type="entry name" value="Type I PLP-dependent aspartate aminotransferase-like (Major domain)"/>
    <property type="match status" value="1"/>
</dbReference>
<evidence type="ECO:0000256" key="3">
    <source>
        <dbReference type="RuleBase" id="RU003560"/>
    </source>
</evidence>
<dbReference type="InterPro" id="IPR005814">
    <property type="entry name" value="Aminotrans_3"/>
</dbReference>
<dbReference type="InterPro" id="IPR015421">
    <property type="entry name" value="PyrdxlP-dep_Trfase_major"/>
</dbReference>
<dbReference type="InterPro" id="IPR015424">
    <property type="entry name" value="PyrdxlP-dep_Trfase"/>
</dbReference>
<comment type="similarity">
    <text evidence="1 3">Belongs to the class-III pyridoxal-phosphate-dependent aminotransferase family.</text>
</comment>
<sequence>MDAPPNPQQEIAPEFWQLVDAHLIRYAGGFAPLIIERAEGAYVYDHTGRAILDFTSGQMCSTLGHNHPAIVAAIEQACREAIHLFSGMLSPAVVHLAQALAELLPPQLQKVIFLNTGGESNEAALRIAKLKTGGFEVIGLSTSWHGMTGWANASTYAAARRGYGPTMPGTMTLPTPNCYRCPIQHCRDSCDLTCLEVGFELVDSQSVGAYAAVIAEPILSAGGMIVPPDGYFQRLKQLCEARGMLLIFDEAQTAFGRLGRNFAFEQIGVLPDILTVSKTLGGGLPLAATVTSAEIEADCYAKGFIFYTSHVSDPLPARVGLAVLQLLQAEQLGQRAAELGQYLQQGLRELQKTYEMIGDVRGRGLLIGVEFVKDRDSRLPDEQLGIQVTQRCLELGLNVNIVKGIAGMGSVLRIAPPLTITVDEIDQGLGILEQALQDCLASGYS</sequence>
<evidence type="ECO:0000256" key="2">
    <source>
        <dbReference type="ARBA" id="ARBA00022898"/>
    </source>
</evidence>
<dbReference type="RefSeq" id="WP_316435236.1">
    <property type="nucleotide sequence ID" value="NZ_CP053586.1"/>
</dbReference>